<dbReference type="GO" id="GO:0043130">
    <property type="term" value="F:ubiquitin binding"/>
    <property type="evidence" value="ECO:0007669"/>
    <property type="project" value="TreeGrafter"/>
</dbReference>
<accession>A0AAE0SH32</accession>
<evidence type="ECO:0000256" key="7">
    <source>
        <dbReference type="ARBA" id="ARBA00022807"/>
    </source>
</evidence>
<name>A0AAE0SH32_9BIVA</name>
<dbReference type="EMBL" id="JAEAOA010002348">
    <property type="protein sequence ID" value="KAK3591573.1"/>
    <property type="molecule type" value="Genomic_DNA"/>
</dbReference>
<dbReference type="GO" id="GO:0071108">
    <property type="term" value="P:protein K48-linked deubiquitination"/>
    <property type="evidence" value="ECO:0007669"/>
    <property type="project" value="TreeGrafter"/>
</dbReference>
<keyword evidence="6" id="KW-0378">Hydrolase</keyword>
<feature type="site" description="Interacts with free ubiquitin" evidence="9">
    <location>
        <position position="251"/>
    </location>
</feature>
<keyword evidence="12" id="KW-1185">Reference proteome</keyword>
<dbReference type="FunFam" id="1.20.1300.20:FF:000001">
    <property type="entry name" value="Ubiquitin thioesterase OTUB1"/>
    <property type="match status" value="1"/>
</dbReference>
<organism evidence="11 12">
    <name type="scientific">Potamilus streckersoni</name>
    <dbReference type="NCBI Taxonomy" id="2493646"/>
    <lineage>
        <taxon>Eukaryota</taxon>
        <taxon>Metazoa</taxon>
        <taxon>Spiralia</taxon>
        <taxon>Lophotrochozoa</taxon>
        <taxon>Mollusca</taxon>
        <taxon>Bivalvia</taxon>
        <taxon>Autobranchia</taxon>
        <taxon>Heteroconchia</taxon>
        <taxon>Palaeoheterodonta</taxon>
        <taxon>Unionida</taxon>
        <taxon>Unionoidea</taxon>
        <taxon>Unionidae</taxon>
        <taxon>Ambleminae</taxon>
        <taxon>Lampsilini</taxon>
        <taxon>Potamilus</taxon>
    </lineage>
</organism>
<evidence type="ECO:0000256" key="2">
    <source>
        <dbReference type="ARBA" id="ARBA00006579"/>
    </source>
</evidence>
<dbReference type="PANTHER" id="PTHR12931:SF15">
    <property type="entry name" value="UBIQUITIN THIOESTERASE OTUBAIN-LIKE"/>
    <property type="match status" value="1"/>
</dbReference>
<evidence type="ECO:0000259" key="10">
    <source>
        <dbReference type="PROSITE" id="PS50802"/>
    </source>
</evidence>
<dbReference type="AlphaFoldDB" id="A0AAE0SH32"/>
<evidence type="ECO:0000256" key="3">
    <source>
        <dbReference type="ARBA" id="ARBA00012759"/>
    </source>
</evidence>
<comment type="caution">
    <text evidence="11">The sequence shown here is derived from an EMBL/GenBank/DDBJ whole genome shotgun (WGS) entry which is preliminary data.</text>
</comment>
<dbReference type="InterPro" id="IPR016615">
    <property type="entry name" value="Otubain"/>
</dbReference>
<evidence type="ECO:0000313" key="11">
    <source>
        <dbReference type="EMBL" id="KAK3591573.1"/>
    </source>
</evidence>
<dbReference type="InterPro" id="IPR042468">
    <property type="entry name" value="Peptidase_C65_otubain_sub1"/>
</dbReference>
<dbReference type="Gene3D" id="3.30.200.60">
    <property type="entry name" value="Peptidase C65 Otubain, subdomain 1"/>
    <property type="match status" value="1"/>
</dbReference>
<dbReference type="PIRSF" id="PIRSF013503">
    <property type="entry name" value="Ubiquitin_thioesterase_Otubain"/>
    <property type="match status" value="1"/>
</dbReference>
<feature type="active site" evidence="8">
    <location>
        <position position="78"/>
    </location>
</feature>
<dbReference type="Gene3D" id="1.20.1300.20">
    <property type="entry name" value="Peptidase C65 Otubain, subdomain 2"/>
    <property type="match status" value="1"/>
</dbReference>
<dbReference type="GO" id="GO:0005634">
    <property type="term" value="C:nucleus"/>
    <property type="evidence" value="ECO:0007669"/>
    <property type="project" value="TreeGrafter"/>
</dbReference>
<dbReference type="InterPro" id="IPR019400">
    <property type="entry name" value="Peptidase_C65_otubain"/>
</dbReference>
<evidence type="ECO:0000256" key="5">
    <source>
        <dbReference type="ARBA" id="ARBA00022786"/>
    </source>
</evidence>
<dbReference type="GO" id="GO:0004843">
    <property type="term" value="F:cysteine-type deubiquitinase activity"/>
    <property type="evidence" value="ECO:0007669"/>
    <property type="project" value="UniProtKB-EC"/>
</dbReference>
<gene>
    <name evidence="11" type="ORF">CHS0354_041620</name>
</gene>
<reference evidence="11" key="2">
    <citation type="journal article" date="2021" name="Genome Biol. Evol.">
        <title>Developing a high-quality reference genome for a parasitic bivalve with doubly uniparental inheritance (Bivalvia: Unionida).</title>
        <authorList>
            <person name="Smith C.H."/>
        </authorList>
    </citation>
    <scope>NUCLEOTIDE SEQUENCE</scope>
    <source>
        <strain evidence="11">CHS0354</strain>
        <tissue evidence="11">Mantle</tissue>
    </source>
</reference>
<feature type="site" description="Interacts with free ubiquitin" evidence="9">
    <location>
        <position position="225"/>
    </location>
</feature>
<dbReference type="InterPro" id="IPR038765">
    <property type="entry name" value="Papain-like_cys_pep_sf"/>
</dbReference>
<dbReference type="EC" id="3.4.19.12" evidence="3"/>
<dbReference type="Proteomes" id="UP001195483">
    <property type="component" value="Unassembled WGS sequence"/>
</dbReference>
<dbReference type="PROSITE" id="PS50802">
    <property type="entry name" value="OTU"/>
    <property type="match status" value="1"/>
</dbReference>
<keyword evidence="4" id="KW-0645">Protease</keyword>
<feature type="active site" evidence="8">
    <location>
        <position position="255"/>
    </location>
</feature>
<dbReference type="GO" id="GO:0006508">
    <property type="term" value="P:proteolysis"/>
    <property type="evidence" value="ECO:0007669"/>
    <property type="project" value="UniProtKB-KW"/>
</dbReference>
<evidence type="ECO:0000313" key="12">
    <source>
        <dbReference type="Proteomes" id="UP001195483"/>
    </source>
</evidence>
<comment type="catalytic activity">
    <reaction evidence="1">
        <text>Thiol-dependent hydrolysis of ester, thioester, amide, peptide and isopeptide bonds formed by the C-terminal Gly of ubiquitin (a 76-residue protein attached to proteins as an intracellular targeting signal).</text>
        <dbReference type="EC" id="3.4.19.12"/>
    </reaction>
</comment>
<reference evidence="11" key="1">
    <citation type="journal article" date="2021" name="Genome Biol. Evol.">
        <title>A High-Quality Reference Genome for a Parasitic Bivalve with Doubly Uniparental Inheritance (Bivalvia: Unionida).</title>
        <authorList>
            <person name="Smith C.H."/>
        </authorList>
    </citation>
    <scope>NUCLEOTIDE SEQUENCE</scope>
    <source>
        <strain evidence="11">CHS0354</strain>
    </source>
</reference>
<proteinExistence type="inferred from homology"/>
<comment type="similarity">
    <text evidence="2">Belongs to the peptidase C65 family.</text>
</comment>
<feature type="domain" description="OTU" evidence="10">
    <location>
        <begin position="70"/>
        <end position="262"/>
    </location>
</feature>
<dbReference type="SUPFAM" id="SSF54001">
    <property type="entry name" value="Cysteine proteinases"/>
    <property type="match status" value="1"/>
</dbReference>
<evidence type="ECO:0000256" key="9">
    <source>
        <dbReference type="PIRSR" id="PIRSR013503-2"/>
    </source>
</evidence>
<dbReference type="InterPro" id="IPR042467">
    <property type="entry name" value="Peptidase_C65_otubain_sub2"/>
</dbReference>
<dbReference type="CDD" id="cd22763">
    <property type="entry name" value="OTUB1"/>
    <property type="match status" value="1"/>
</dbReference>
<feature type="site" description="Interacts with free ubiquitin" evidence="9">
    <location>
        <position position="256"/>
    </location>
</feature>
<dbReference type="InterPro" id="IPR003323">
    <property type="entry name" value="OTU_dom"/>
</dbReference>
<dbReference type="PANTHER" id="PTHR12931">
    <property type="entry name" value="UBIQUITIN THIOLESTERASE PROTEIN OTUB"/>
    <property type="match status" value="1"/>
</dbReference>
<sequence length="262" mass="30495">MAAEGDKFVYDPERNYDDATLAQIRVMENEIASQNNIVSERLSMQNLKDEYADADDVFKLKIKDLESRYHYMRRTRGDGNCFYRAFGFACLEMFLADSKNLPRFKDVAQKSRDELVSLGFPQFTIEDFHESFMDVIEKIEKQCSVTELSDIFNNQGLSDYIVVYLRLLVSGYLQKEAEFFVNFIEGERTVKEFCNQEVEPMGKESDHIHIIALTSTLGIPVRVEYMDRVDSSKCTQHNFPEDSQPSIVLLYRPGHYDILYSR</sequence>
<evidence type="ECO:0000256" key="1">
    <source>
        <dbReference type="ARBA" id="ARBA00000707"/>
    </source>
</evidence>
<feature type="site" description="Interacts with free ubiquitin" evidence="9">
    <location>
        <position position="211"/>
    </location>
</feature>
<evidence type="ECO:0000256" key="8">
    <source>
        <dbReference type="PIRSR" id="PIRSR013503-1"/>
    </source>
</evidence>
<evidence type="ECO:0000256" key="6">
    <source>
        <dbReference type="ARBA" id="ARBA00022801"/>
    </source>
</evidence>
<protein>
    <recommendedName>
        <fullName evidence="3">ubiquitinyl hydrolase 1</fullName>
        <ecNumber evidence="3">3.4.19.12</ecNumber>
    </recommendedName>
</protein>
<dbReference type="Pfam" id="PF10275">
    <property type="entry name" value="Peptidase_C65"/>
    <property type="match status" value="1"/>
</dbReference>
<feature type="active site" description="Nucleophile" evidence="8">
    <location>
        <position position="81"/>
    </location>
</feature>
<reference evidence="11" key="3">
    <citation type="submission" date="2023-05" db="EMBL/GenBank/DDBJ databases">
        <authorList>
            <person name="Smith C.H."/>
        </authorList>
    </citation>
    <scope>NUCLEOTIDE SEQUENCE</scope>
    <source>
        <strain evidence="11">CHS0354</strain>
        <tissue evidence="11">Mantle</tissue>
    </source>
</reference>
<keyword evidence="5" id="KW-0833">Ubl conjugation pathway</keyword>
<evidence type="ECO:0000256" key="4">
    <source>
        <dbReference type="ARBA" id="ARBA00022670"/>
    </source>
</evidence>
<feature type="site" description="Interacts with free ubiquitin" evidence="9">
    <location>
        <position position="227"/>
    </location>
</feature>
<keyword evidence="7" id="KW-0788">Thiol protease</keyword>